<dbReference type="Gene3D" id="2.30.330.10">
    <property type="entry name" value="SpoA-like"/>
    <property type="match status" value="1"/>
</dbReference>
<dbReference type="InterPro" id="IPR036429">
    <property type="entry name" value="SpoA-like_sf"/>
</dbReference>
<dbReference type="EMBL" id="FNFV01000002">
    <property type="protein sequence ID" value="SDK39749.1"/>
    <property type="molecule type" value="Genomic_DNA"/>
</dbReference>
<evidence type="ECO:0000313" key="3">
    <source>
        <dbReference type="EMBL" id="SDK39749.1"/>
    </source>
</evidence>
<dbReference type="InterPro" id="IPR001543">
    <property type="entry name" value="FliN-like_C"/>
</dbReference>
<evidence type="ECO:0000313" key="4">
    <source>
        <dbReference type="Proteomes" id="UP000199328"/>
    </source>
</evidence>
<name>A0A1G9BJP6_9RHOB</name>
<dbReference type="SUPFAM" id="SSF101801">
    <property type="entry name" value="Surface presentation of antigens (SPOA)"/>
    <property type="match status" value="1"/>
</dbReference>
<gene>
    <name evidence="3" type="ORF">SAMN05216257_102574</name>
</gene>
<keyword evidence="3" id="KW-0282">Flagellum</keyword>
<feature type="region of interest" description="Disordered" evidence="1">
    <location>
        <begin position="261"/>
        <end position="293"/>
    </location>
</feature>
<proteinExistence type="predicted"/>
<dbReference type="Proteomes" id="UP000199328">
    <property type="component" value="Unassembled WGS sequence"/>
</dbReference>
<feature type="compositionally biased region" description="Low complexity" evidence="1">
    <location>
        <begin position="261"/>
        <end position="282"/>
    </location>
</feature>
<keyword evidence="3" id="KW-0966">Cell projection</keyword>
<dbReference type="RefSeq" id="WP_170068399.1">
    <property type="nucleotide sequence ID" value="NZ_FNFV01000002.1"/>
</dbReference>
<organism evidence="3 4">
    <name type="scientific">Meinhardsimonia xiamenensis</name>
    <dbReference type="NCBI Taxonomy" id="990712"/>
    <lineage>
        <taxon>Bacteria</taxon>
        <taxon>Pseudomonadati</taxon>
        <taxon>Pseudomonadota</taxon>
        <taxon>Alphaproteobacteria</taxon>
        <taxon>Rhodobacterales</taxon>
        <taxon>Paracoccaceae</taxon>
        <taxon>Meinhardsimonia</taxon>
    </lineage>
</organism>
<dbReference type="AlphaFoldDB" id="A0A1G9BJP6"/>
<accession>A0A1G9BJP6</accession>
<reference evidence="4" key="1">
    <citation type="submission" date="2016-10" db="EMBL/GenBank/DDBJ databases">
        <authorList>
            <person name="Varghese N."/>
            <person name="Submissions S."/>
        </authorList>
    </citation>
    <scope>NUCLEOTIDE SEQUENCE [LARGE SCALE GENOMIC DNA]</scope>
    <source>
        <strain evidence="4">CGMCC 1.10789</strain>
    </source>
</reference>
<dbReference type="STRING" id="990712.SAMN05216257_102574"/>
<sequence length="293" mass="29931">MSLLRALELAFAQAALREFGIELAVTGLGSARLLPEALVERLPSAGLIAMLEAADGRRGLVAFCPQLLAAVVEAATVGAVQPGEAPERRATTTDAAMASGLVNGALQLTAVLGEGLAEASEFAGLSMGALRADARSASLCLRERAHHLHDLSLDAGRGARAGRIVLVLPPPDPPAEGRPCEERDWRPAFERAVCDGTVRLEAVLARLSLPLARVEALTEGEVLPLDGARLDAVELVGADGAPVAAVRLGRVGERKAVRLLPAAPGDPAGARGGWSAAGASARLPGSDKGESGA</sequence>
<feature type="domain" description="Flagellar motor switch protein FliN-like C-terminal" evidence="2">
    <location>
        <begin position="197"/>
        <end position="259"/>
    </location>
</feature>
<protein>
    <submittedName>
        <fullName evidence="3">Flagellar motor switch protein FliM</fullName>
    </submittedName>
</protein>
<evidence type="ECO:0000256" key="1">
    <source>
        <dbReference type="SAM" id="MobiDB-lite"/>
    </source>
</evidence>
<evidence type="ECO:0000259" key="2">
    <source>
        <dbReference type="Pfam" id="PF01052"/>
    </source>
</evidence>
<keyword evidence="4" id="KW-1185">Reference proteome</keyword>
<dbReference type="Pfam" id="PF01052">
    <property type="entry name" value="FliMN_C"/>
    <property type="match status" value="1"/>
</dbReference>
<keyword evidence="3" id="KW-0969">Cilium</keyword>